<dbReference type="GO" id="GO:0005524">
    <property type="term" value="F:ATP binding"/>
    <property type="evidence" value="ECO:0007669"/>
    <property type="project" value="InterPro"/>
</dbReference>
<accession>A0A510HH55</accession>
<feature type="region of interest" description="Disordered" evidence="1">
    <location>
        <begin position="1"/>
        <end position="23"/>
    </location>
</feature>
<dbReference type="PANTHER" id="PTHR42280:SF1">
    <property type="entry name" value="CITG FAMILY PROTEIN"/>
    <property type="match status" value="1"/>
</dbReference>
<dbReference type="Pfam" id="PF01874">
    <property type="entry name" value="CitG"/>
    <property type="match status" value="1"/>
</dbReference>
<dbReference type="PANTHER" id="PTHR42280">
    <property type="entry name" value="CITG FAMILY PROTEIN"/>
    <property type="match status" value="1"/>
</dbReference>
<dbReference type="GO" id="GO:0046917">
    <property type="term" value="F:triphosphoribosyl-dephospho-CoA synthase activity"/>
    <property type="evidence" value="ECO:0007669"/>
    <property type="project" value="InterPro"/>
</dbReference>
<evidence type="ECO:0000313" key="2">
    <source>
        <dbReference type="EMBL" id="BBL78585.1"/>
    </source>
</evidence>
<sequence length="302" mass="31708">MASSGTSGERQPERPAVSPGQVSSAADTALTLAYSAPMPGCGSRYADRDLAHETRLLWVPPTGAVLGYAGERGVGETVLEATAAALRLTGRAAPRDAGYLAPLARGALLGERVEVVLARLGHADLRAFARALEISGSRGALEHSLRLALGAGGDTTLRDAMRFTAARDPLAREYARNFEVTRELARPALLAALSRADSARAALVQAYLEVLSEVPDVDIAERAGQREAEDVSRMARGVLKAGGVRSRRGLEGIANLDGILRENPRLAPTATEPPVIAAAFLIALEYGPEALSYRLKPASGGR</sequence>
<dbReference type="OrthoDB" id="5241799at2"/>
<dbReference type="AlphaFoldDB" id="A0A510HH55"/>
<evidence type="ECO:0000313" key="3">
    <source>
        <dbReference type="Proteomes" id="UP000318065"/>
    </source>
</evidence>
<dbReference type="InterPro" id="IPR002736">
    <property type="entry name" value="CitG"/>
</dbReference>
<keyword evidence="3" id="KW-1185">Reference proteome</keyword>
<evidence type="ECO:0000256" key="1">
    <source>
        <dbReference type="SAM" id="MobiDB-lite"/>
    </source>
</evidence>
<dbReference type="RefSeq" id="WP_143526709.1">
    <property type="nucleotide sequence ID" value="NZ_AP019791.1"/>
</dbReference>
<organism evidence="2 3">
    <name type="scientific">Rubrobacter xylanophilus</name>
    <dbReference type="NCBI Taxonomy" id="49319"/>
    <lineage>
        <taxon>Bacteria</taxon>
        <taxon>Bacillati</taxon>
        <taxon>Actinomycetota</taxon>
        <taxon>Rubrobacteria</taxon>
        <taxon>Rubrobacterales</taxon>
        <taxon>Rubrobacteraceae</taxon>
        <taxon>Rubrobacter</taxon>
    </lineage>
</organism>
<dbReference type="Proteomes" id="UP000318065">
    <property type="component" value="Chromosome"/>
</dbReference>
<proteinExistence type="predicted"/>
<dbReference type="Gene3D" id="1.10.4200.10">
    <property type="entry name" value="Triphosphoribosyl-dephospho-CoA protein"/>
    <property type="match status" value="1"/>
</dbReference>
<name>A0A510HH55_9ACTN</name>
<protein>
    <submittedName>
        <fullName evidence="2">Uncharacterized protein</fullName>
    </submittedName>
</protein>
<gene>
    <name evidence="2" type="ORF">RxyAA322_04390</name>
</gene>
<dbReference type="EMBL" id="AP019791">
    <property type="protein sequence ID" value="BBL78585.1"/>
    <property type="molecule type" value="Genomic_DNA"/>
</dbReference>
<reference evidence="2" key="1">
    <citation type="journal article" date="2019" name="Microbiol. Resour. Announc.">
        <title>Complete Genome Sequence of Rubrobacter xylanophilus Strain AA3-22, Isolated from Arima Onsen in Japan.</title>
        <authorList>
            <person name="Tomariguchi N."/>
            <person name="Miyazaki K."/>
        </authorList>
    </citation>
    <scope>NUCLEOTIDE SEQUENCE [LARGE SCALE GENOMIC DNA]</scope>
    <source>
        <strain evidence="2">AA3-22</strain>
    </source>
</reference>